<dbReference type="OrthoDB" id="9182156at2"/>
<protein>
    <recommendedName>
        <fullName evidence="3">Transcriptional regulator, AlpA family</fullName>
    </recommendedName>
</protein>
<evidence type="ECO:0000313" key="2">
    <source>
        <dbReference type="Proteomes" id="UP000241912"/>
    </source>
</evidence>
<dbReference type="Pfam" id="PF05930">
    <property type="entry name" value="Phage_AlpA"/>
    <property type="match status" value="1"/>
</dbReference>
<dbReference type="InterPro" id="IPR010260">
    <property type="entry name" value="AlpA"/>
</dbReference>
<evidence type="ECO:0000313" key="1">
    <source>
        <dbReference type="EMBL" id="PSJ16203.1"/>
    </source>
</evidence>
<comment type="caution">
    <text evidence="1">The sequence shown here is derived from an EMBL/GenBank/DDBJ whole genome shotgun (WGS) entry which is preliminary data.</text>
</comment>
<dbReference type="Proteomes" id="UP000241912">
    <property type="component" value="Unassembled WGS sequence"/>
</dbReference>
<reference evidence="1 2" key="1">
    <citation type="submission" date="2018-03" db="EMBL/GenBank/DDBJ databases">
        <title>Draft genome of Nitrosomonas supralitoralis APG5.</title>
        <authorList>
            <person name="Urakawa H."/>
            <person name="Lopez J.V."/>
        </authorList>
    </citation>
    <scope>NUCLEOTIDE SEQUENCE [LARGE SCALE GENOMIC DNA]</scope>
    <source>
        <strain evidence="1 2">APG5</strain>
    </source>
</reference>
<accession>A0A2P7NRV6</accession>
<organism evidence="1 2">
    <name type="scientific">Nitrosomonas supralitoralis</name>
    <dbReference type="NCBI Taxonomy" id="2116706"/>
    <lineage>
        <taxon>Bacteria</taxon>
        <taxon>Pseudomonadati</taxon>
        <taxon>Pseudomonadota</taxon>
        <taxon>Betaproteobacteria</taxon>
        <taxon>Nitrosomonadales</taxon>
        <taxon>Nitrosomonadaceae</taxon>
        <taxon>Nitrosomonas</taxon>
    </lineage>
</organism>
<evidence type="ECO:0008006" key="3">
    <source>
        <dbReference type="Google" id="ProtNLM"/>
    </source>
</evidence>
<dbReference type="AlphaFoldDB" id="A0A2P7NRV6"/>
<sequence length="86" mass="9857">MIENHQNHTLIRLPDLLRLTGLSRSSVYLRLNPKSKYFDEKFPAPVPLSSEIRGGVAWLLSEINLWIESRIQARAEITSIAKKKVT</sequence>
<dbReference type="EMBL" id="PXXU01000063">
    <property type="protein sequence ID" value="PSJ16203.1"/>
    <property type="molecule type" value="Genomic_DNA"/>
</dbReference>
<dbReference type="PANTHER" id="PTHR36154:SF1">
    <property type="entry name" value="DNA-BINDING TRANSCRIPTIONAL ACTIVATOR ALPA"/>
    <property type="match status" value="1"/>
</dbReference>
<proteinExistence type="predicted"/>
<dbReference type="InterPro" id="IPR052931">
    <property type="entry name" value="Prophage_regulatory_activator"/>
</dbReference>
<keyword evidence="2" id="KW-1185">Reference proteome</keyword>
<dbReference type="PANTHER" id="PTHR36154">
    <property type="entry name" value="DNA-BINDING TRANSCRIPTIONAL ACTIVATOR ALPA"/>
    <property type="match status" value="1"/>
</dbReference>
<dbReference type="RefSeq" id="WP_106708047.1">
    <property type="nucleotide sequence ID" value="NZ_PXXU01000063.1"/>
</dbReference>
<gene>
    <name evidence="1" type="ORF">C7H79_14720</name>
</gene>
<name>A0A2P7NRV6_9PROT</name>